<dbReference type="InterPro" id="IPR012340">
    <property type="entry name" value="NA-bd_OB-fold"/>
</dbReference>
<comment type="caution">
    <text evidence="1">The sequence shown here is derived from an EMBL/GenBank/DDBJ whole genome shotgun (WGS) entry which is preliminary data.</text>
</comment>
<evidence type="ECO:0000313" key="1">
    <source>
        <dbReference type="EMBL" id="KAG6397743.1"/>
    </source>
</evidence>
<keyword evidence="2" id="KW-1185">Reference proteome</keyword>
<evidence type="ECO:0000313" key="2">
    <source>
        <dbReference type="Proteomes" id="UP000298416"/>
    </source>
</evidence>
<dbReference type="Gene3D" id="2.40.50.140">
    <property type="entry name" value="Nucleic acid-binding proteins"/>
    <property type="match status" value="1"/>
</dbReference>
<gene>
    <name evidence="1" type="ORF">SASPL_143928</name>
</gene>
<name>A0A8X8WP90_SALSN</name>
<dbReference type="EMBL" id="PNBA02000016">
    <property type="protein sequence ID" value="KAG6397743.1"/>
    <property type="molecule type" value="Genomic_DNA"/>
</dbReference>
<accession>A0A8X8WP90</accession>
<dbReference type="AlphaFoldDB" id="A0A8X8WP90"/>
<evidence type="ECO:0008006" key="3">
    <source>
        <dbReference type="Google" id="ProtNLM"/>
    </source>
</evidence>
<reference evidence="1" key="1">
    <citation type="submission" date="2018-01" db="EMBL/GenBank/DDBJ databases">
        <authorList>
            <person name="Mao J.F."/>
        </authorList>
    </citation>
    <scope>NUCLEOTIDE SEQUENCE</scope>
    <source>
        <strain evidence="1">Huo1</strain>
        <tissue evidence="1">Leaf</tissue>
    </source>
</reference>
<dbReference type="Proteomes" id="UP000298416">
    <property type="component" value="Unassembled WGS sequence"/>
</dbReference>
<reference evidence="1" key="2">
    <citation type="submission" date="2020-08" db="EMBL/GenBank/DDBJ databases">
        <title>Plant Genome Project.</title>
        <authorList>
            <person name="Zhang R.-G."/>
        </authorList>
    </citation>
    <scope>NUCLEOTIDE SEQUENCE</scope>
    <source>
        <strain evidence="1">Huo1</strain>
        <tissue evidence="1">Leaf</tissue>
    </source>
</reference>
<dbReference type="SUPFAM" id="SSF50249">
    <property type="entry name" value="Nucleic acid-binding proteins"/>
    <property type="match status" value="1"/>
</dbReference>
<protein>
    <recommendedName>
        <fullName evidence="3">Replication factor A1</fullName>
    </recommendedName>
</protein>
<organism evidence="1">
    <name type="scientific">Salvia splendens</name>
    <name type="common">Scarlet sage</name>
    <dbReference type="NCBI Taxonomy" id="180675"/>
    <lineage>
        <taxon>Eukaryota</taxon>
        <taxon>Viridiplantae</taxon>
        <taxon>Streptophyta</taxon>
        <taxon>Embryophyta</taxon>
        <taxon>Tracheophyta</taxon>
        <taxon>Spermatophyta</taxon>
        <taxon>Magnoliopsida</taxon>
        <taxon>eudicotyledons</taxon>
        <taxon>Gunneridae</taxon>
        <taxon>Pentapetalae</taxon>
        <taxon>asterids</taxon>
        <taxon>lamiids</taxon>
        <taxon>Lamiales</taxon>
        <taxon>Lamiaceae</taxon>
        <taxon>Nepetoideae</taxon>
        <taxon>Mentheae</taxon>
        <taxon>Salviinae</taxon>
        <taxon>Salvia</taxon>
        <taxon>Salvia subgen. Calosphace</taxon>
        <taxon>core Calosphace</taxon>
    </lineage>
</organism>
<sequence length="265" mass="30377">MLMWMKSRSLGTDDDTFIEQGSVDQTGVKYSRQFDDLDVKSIGDVVCLEKVRVLDDKKFRYDFCIKNYDVAVKRFRFVVNVVDDTSNASFLLWDREVVELIGKRVTDLIGSNMENSAMEYIPRKIELLVGQEVLFKVQSRNSKEYYRRYVNKICNIPEIVEKHVPLNIGSQVLNSDVKLVDLLFGADIVDVTGKGFVTPDLSVVTKQSGIEWIAEGSVRRYLEDEFDSYDDVSFGMIRKKMKKVNVIEEDDEASVSYSHDISIGD</sequence>
<proteinExistence type="predicted"/>